<accession>S3DMK0</accession>
<feature type="compositionally biased region" description="Polar residues" evidence="1">
    <location>
        <begin position="239"/>
        <end position="251"/>
    </location>
</feature>
<dbReference type="HOGENOM" id="CLU_075113_0_0_1"/>
<keyword evidence="3" id="KW-1185">Reference proteome</keyword>
<evidence type="ECO:0000256" key="1">
    <source>
        <dbReference type="SAM" id="MobiDB-lite"/>
    </source>
</evidence>
<dbReference type="GeneID" id="19463579"/>
<dbReference type="Proteomes" id="UP000016922">
    <property type="component" value="Unassembled WGS sequence"/>
</dbReference>
<proteinExistence type="predicted"/>
<reference evidence="2 3" key="1">
    <citation type="journal article" date="2013" name="BMC Genomics">
        <title>Genomics-driven discovery of the pneumocandin biosynthetic gene cluster in the fungus Glarea lozoyensis.</title>
        <authorList>
            <person name="Chen L."/>
            <person name="Yue Q."/>
            <person name="Zhang X."/>
            <person name="Xiang M."/>
            <person name="Wang C."/>
            <person name="Li S."/>
            <person name="Che Y."/>
            <person name="Ortiz-Lopez F.J."/>
            <person name="Bills G.F."/>
            <person name="Liu X."/>
            <person name="An Z."/>
        </authorList>
    </citation>
    <scope>NUCLEOTIDE SEQUENCE [LARGE SCALE GENOMIC DNA]</scope>
    <source>
        <strain evidence="3">ATCC 20868 / MF5171</strain>
    </source>
</reference>
<dbReference type="STRING" id="1116229.S3DMK0"/>
<dbReference type="OrthoDB" id="5226911at2759"/>
<dbReference type="RefSeq" id="XP_008085092.1">
    <property type="nucleotide sequence ID" value="XM_008086901.1"/>
</dbReference>
<feature type="compositionally biased region" description="Pro residues" evidence="1">
    <location>
        <begin position="226"/>
        <end position="235"/>
    </location>
</feature>
<dbReference type="eggNOG" id="ENOG502SMYH">
    <property type="taxonomic scope" value="Eukaryota"/>
</dbReference>
<dbReference type="KEGG" id="glz:GLAREA_04524"/>
<dbReference type="EMBL" id="KE145369">
    <property type="protein sequence ID" value="EPE27733.1"/>
    <property type="molecule type" value="Genomic_DNA"/>
</dbReference>
<name>S3DMK0_GLAL2</name>
<dbReference type="OMA" id="WWNPFRR"/>
<feature type="region of interest" description="Disordered" evidence="1">
    <location>
        <begin position="131"/>
        <end position="260"/>
    </location>
</feature>
<evidence type="ECO:0000313" key="3">
    <source>
        <dbReference type="Proteomes" id="UP000016922"/>
    </source>
</evidence>
<organism evidence="2 3">
    <name type="scientific">Glarea lozoyensis (strain ATCC 20868 / MF5171)</name>
    <dbReference type="NCBI Taxonomy" id="1116229"/>
    <lineage>
        <taxon>Eukaryota</taxon>
        <taxon>Fungi</taxon>
        <taxon>Dikarya</taxon>
        <taxon>Ascomycota</taxon>
        <taxon>Pezizomycotina</taxon>
        <taxon>Leotiomycetes</taxon>
        <taxon>Helotiales</taxon>
        <taxon>Helotiaceae</taxon>
        <taxon>Glarea</taxon>
    </lineage>
</organism>
<evidence type="ECO:0000313" key="2">
    <source>
        <dbReference type="EMBL" id="EPE27733.1"/>
    </source>
</evidence>
<feature type="compositionally biased region" description="Basic residues" evidence="1">
    <location>
        <begin position="191"/>
        <end position="200"/>
    </location>
</feature>
<gene>
    <name evidence="2" type="ORF">GLAREA_04524</name>
</gene>
<feature type="compositionally biased region" description="Basic and acidic residues" evidence="1">
    <location>
        <begin position="141"/>
        <end position="151"/>
    </location>
</feature>
<sequence>MGEFHEAVSTLLGFFTEGLSSIKSQKEKKSRRRLKSEARLNHSLKKSRQDVKSVYDRDLEKFGDSFARGDAEARSSIALILSRLAAGVLSIVTRLSKGKSTASDYQTLVGLSDDTRRETIRTFDQLSSRISSSSITLAKPKPSDKRPEASRKHSHGSKNSSTSKSHTRAKSVPNLSVTPLGLATDSAWVRPKTHTKRRTSSKSMSSMTSSKKHQTPPIEAPAQRKPLPPSPPPMYSSPVQSFVRQSSPPSRRTQDVSYHRKSIMSFASDSTKLGEIPEYKWRDQQRLNGDYPVTVFYPLDQSLAPEKEKPRSRLRRLFGKG</sequence>
<feature type="region of interest" description="Disordered" evidence="1">
    <location>
        <begin position="23"/>
        <end position="49"/>
    </location>
</feature>
<protein>
    <submittedName>
        <fullName evidence="2">Uncharacterized protein</fullName>
    </submittedName>
</protein>
<dbReference type="AlphaFoldDB" id="S3DMK0"/>